<dbReference type="Proteomes" id="UP000587070">
    <property type="component" value="Unassembled WGS sequence"/>
</dbReference>
<feature type="transmembrane region" description="Helical" evidence="1">
    <location>
        <begin position="124"/>
        <end position="144"/>
    </location>
</feature>
<feature type="transmembrane region" description="Helical" evidence="1">
    <location>
        <begin position="67"/>
        <end position="86"/>
    </location>
</feature>
<dbReference type="RefSeq" id="WP_153116887.1">
    <property type="nucleotide sequence ID" value="NZ_JACIGE010000008.1"/>
</dbReference>
<feature type="transmembrane region" description="Helical" evidence="1">
    <location>
        <begin position="32"/>
        <end position="60"/>
    </location>
</feature>
<organism evidence="2 3">
    <name type="scientific">Rhodocyclus tenuis</name>
    <name type="common">Rhodospirillum tenue</name>
    <dbReference type="NCBI Taxonomy" id="1066"/>
    <lineage>
        <taxon>Bacteria</taxon>
        <taxon>Pseudomonadati</taxon>
        <taxon>Pseudomonadota</taxon>
        <taxon>Betaproteobacteria</taxon>
        <taxon>Rhodocyclales</taxon>
        <taxon>Rhodocyclaceae</taxon>
        <taxon>Rhodocyclus</taxon>
    </lineage>
</organism>
<evidence type="ECO:0000256" key="1">
    <source>
        <dbReference type="SAM" id="Phobius"/>
    </source>
</evidence>
<keyword evidence="1" id="KW-0812">Transmembrane</keyword>
<evidence type="ECO:0000313" key="3">
    <source>
        <dbReference type="Proteomes" id="UP000587070"/>
    </source>
</evidence>
<keyword evidence="3" id="KW-1185">Reference proteome</keyword>
<protein>
    <submittedName>
        <fullName evidence="2">Uncharacterized protein</fullName>
    </submittedName>
</protein>
<keyword evidence="1" id="KW-1133">Transmembrane helix</keyword>
<accession>A0A840GIG8</accession>
<dbReference type="AlphaFoldDB" id="A0A840GIG8"/>
<keyword evidence="1" id="KW-0472">Membrane</keyword>
<reference evidence="2 3" key="1">
    <citation type="submission" date="2020-08" db="EMBL/GenBank/DDBJ databases">
        <title>Genome sequencing of Purple Non-Sulfur Bacteria from various extreme environments.</title>
        <authorList>
            <person name="Mayer M."/>
        </authorList>
    </citation>
    <scope>NUCLEOTIDE SEQUENCE [LARGE SCALE GENOMIC DNA]</scope>
    <source>
        <strain evidence="2 3">2761</strain>
    </source>
</reference>
<comment type="caution">
    <text evidence="2">The sequence shown here is derived from an EMBL/GenBank/DDBJ whole genome shotgun (WGS) entry which is preliminary data.</text>
</comment>
<name>A0A840GIG8_RHOTE</name>
<sequence>MEYLGIGFCLIAEAFFFNKKTLLETGKNPSRGVLVFINLFGIFFVVVGFFGTIFGAAPLFPDTHGRIILFIVFYYLLISSRLLSAASDGGGLDFLREKNRNIIDMTKIAFSIGVFPKNKPYCTFVNACQFLLILLVISFIKDLLWE</sequence>
<evidence type="ECO:0000313" key="2">
    <source>
        <dbReference type="EMBL" id="MBB4247979.1"/>
    </source>
</evidence>
<dbReference type="EMBL" id="JACIGE010000008">
    <property type="protein sequence ID" value="MBB4247979.1"/>
    <property type="molecule type" value="Genomic_DNA"/>
</dbReference>
<gene>
    <name evidence="2" type="ORF">GGD90_002365</name>
</gene>
<proteinExistence type="predicted"/>